<dbReference type="EMBL" id="KK118005">
    <property type="protein sequence ID" value="KFM71939.1"/>
    <property type="molecule type" value="Genomic_DNA"/>
</dbReference>
<sequence>MGVRGLSSFFNQNPDLSKPCKLHDTPVIIDGNNLIHVLYFSYKVDCVYGGDYHKYASCIKKYLSSFKECNIKPIIIFDGGYDKSDRKLQTVLQRSRTRLTNTEHIAKYGRCSGKVLPIIAHEVFKDVLREMGIPFAQCDFEADDQVTALANYYKCPVISDDSDFYIFDIHHGFIRLDSVESTIITD</sequence>
<evidence type="ECO:0000256" key="1">
    <source>
        <dbReference type="ARBA" id="ARBA00007398"/>
    </source>
</evidence>
<gene>
    <name evidence="3" type="ORF">X975_10167</name>
</gene>
<dbReference type="PANTHER" id="PTHR15665">
    <property type="entry name" value="ASTEROID PROTEIN"/>
    <property type="match status" value="1"/>
</dbReference>
<dbReference type="Gene3D" id="3.40.50.1010">
    <property type="entry name" value="5'-nuclease"/>
    <property type="match status" value="1"/>
</dbReference>
<proteinExistence type="inferred from homology"/>
<organism evidence="3 4">
    <name type="scientific">Stegodyphus mimosarum</name>
    <name type="common">African social velvet spider</name>
    <dbReference type="NCBI Taxonomy" id="407821"/>
    <lineage>
        <taxon>Eukaryota</taxon>
        <taxon>Metazoa</taxon>
        <taxon>Ecdysozoa</taxon>
        <taxon>Arthropoda</taxon>
        <taxon>Chelicerata</taxon>
        <taxon>Arachnida</taxon>
        <taxon>Araneae</taxon>
        <taxon>Araneomorphae</taxon>
        <taxon>Entelegynae</taxon>
        <taxon>Eresoidea</taxon>
        <taxon>Eresidae</taxon>
        <taxon>Stegodyphus</taxon>
    </lineage>
</organism>
<name>A0A087U3K0_STEMI</name>
<feature type="domain" description="XPG N-terminal" evidence="2">
    <location>
        <begin position="1"/>
        <end position="101"/>
    </location>
</feature>
<protein>
    <submittedName>
        <fullName evidence="3">Protein asteroid-like protein</fullName>
    </submittedName>
</protein>
<evidence type="ECO:0000313" key="3">
    <source>
        <dbReference type="EMBL" id="KFM71939.1"/>
    </source>
</evidence>
<comment type="similarity">
    <text evidence="1">Belongs to the asteroid family.</text>
</comment>
<dbReference type="InterPro" id="IPR006085">
    <property type="entry name" value="XPG_DNA_repair_N"/>
</dbReference>
<dbReference type="OMA" id="PLFAVMC"/>
<reference evidence="3 4" key="1">
    <citation type="submission" date="2013-11" db="EMBL/GenBank/DDBJ databases">
        <title>Genome sequencing of Stegodyphus mimosarum.</title>
        <authorList>
            <person name="Bechsgaard J."/>
        </authorList>
    </citation>
    <scope>NUCLEOTIDE SEQUENCE [LARGE SCALE GENOMIC DNA]</scope>
</reference>
<feature type="non-terminal residue" evidence="3">
    <location>
        <position position="186"/>
    </location>
</feature>
<dbReference type="Pfam" id="PF00752">
    <property type="entry name" value="XPG_N"/>
    <property type="match status" value="1"/>
</dbReference>
<dbReference type="InterPro" id="IPR029060">
    <property type="entry name" value="PIN-like_dom_sf"/>
</dbReference>
<dbReference type="AlphaFoldDB" id="A0A087U3K0"/>
<dbReference type="STRING" id="407821.A0A087U3K0"/>
<keyword evidence="4" id="KW-1185">Reference proteome</keyword>
<evidence type="ECO:0000313" key="4">
    <source>
        <dbReference type="Proteomes" id="UP000054359"/>
    </source>
</evidence>
<accession>A0A087U3K0</accession>
<evidence type="ECO:0000259" key="2">
    <source>
        <dbReference type="SMART" id="SM00485"/>
    </source>
</evidence>
<dbReference type="SMART" id="SM00485">
    <property type="entry name" value="XPGN"/>
    <property type="match status" value="1"/>
</dbReference>
<dbReference type="Proteomes" id="UP000054359">
    <property type="component" value="Unassembled WGS sequence"/>
</dbReference>
<dbReference type="OrthoDB" id="6421209at2759"/>
<dbReference type="PANTHER" id="PTHR15665:SF1">
    <property type="entry name" value="PROTEIN ASTEROID HOMOLOG 1"/>
    <property type="match status" value="1"/>
</dbReference>
<dbReference type="InterPro" id="IPR026832">
    <property type="entry name" value="Asteroid"/>
</dbReference>
<dbReference type="GO" id="GO:0004518">
    <property type="term" value="F:nuclease activity"/>
    <property type="evidence" value="ECO:0007669"/>
    <property type="project" value="InterPro"/>
</dbReference>
<dbReference type="SUPFAM" id="SSF88723">
    <property type="entry name" value="PIN domain-like"/>
    <property type="match status" value="1"/>
</dbReference>